<evidence type="ECO:0000256" key="2">
    <source>
        <dbReference type="ARBA" id="ARBA00023172"/>
    </source>
</evidence>
<feature type="coiled-coil region" evidence="3">
    <location>
        <begin position="113"/>
        <end position="140"/>
    </location>
</feature>
<dbReference type="PANTHER" id="PTHR30563:SF0">
    <property type="entry name" value="DNA RECOMBINATION PROTEIN RMUC"/>
    <property type="match status" value="1"/>
</dbReference>
<evidence type="ECO:0000313" key="5">
    <source>
        <dbReference type="Proteomes" id="UP000789508"/>
    </source>
</evidence>
<organism evidence="4 5">
    <name type="scientific">Ambispora leptoticha</name>
    <dbReference type="NCBI Taxonomy" id="144679"/>
    <lineage>
        <taxon>Eukaryota</taxon>
        <taxon>Fungi</taxon>
        <taxon>Fungi incertae sedis</taxon>
        <taxon>Mucoromycota</taxon>
        <taxon>Glomeromycotina</taxon>
        <taxon>Glomeromycetes</taxon>
        <taxon>Archaeosporales</taxon>
        <taxon>Ambisporaceae</taxon>
        <taxon>Ambispora</taxon>
    </lineage>
</organism>
<keyword evidence="1 3" id="KW-0175">Coiled coil</keyword>
<evidence type="ECO:0000313" key="4">
    <source>
        <dbReference type="EMBL" id="CAG8480410.1"/>
    </source>
</evidence>
<dbReference type="PANTHER" id="PTHR30563">
    <property type="entry name" value="DNA RECOMBINATION PROTEIN RMUC"/>
    <property type="match status" value="1"/>
</dbReference>
<dbReference type="OrthoDB" id="2439445at2759"/>
<gene>
    <name evidence="4" type="ORF">ALEPTO_LOCUS2459</name>
</gene>
<protein>
    <submittedName>
        <fullName evidence="4">454_t:CDS:1</fullName>
    </submittedName>
</protein>
<accession>A0A9N8Z891</accession>
<keyword evidence="5" id="KW-1185">Reference proteome</keyword>
<dbReference type="Pfam" id="PF02646">
    <property type="entry name" value="RmuC"/>
    <property type="match status" value="1"/>
</dbReference>
<proteinExistence type="predicted"/>
<sequence length="319" mass="36741">MNEKKAAETEKIKLENKITKEVTYEKLKAKAKHENIKDKIQIFQELVALEEKLKSSDKLTGEEQKKLEALEMLKKEFKTSFVEPEKKPLAESTKKLLIKKRVVILVLDLKLNEEKLSSLLENIKGEIENQKEKNKDLGDKIALSLDKNESLIKLRLENLSSELKNSVAQPLAKINNVLLHPRERGKLGNLQLDQLLSLYLPKNGKVYQLEFTLKKKRTNGEGLRVDAIVFGIDGKNNLAIDSKFPLENYLMLFKEELSDVERKEIEKNFKNNLKEHIKKVAEYVSELDGTDHAIMFVPSEQWLLIIFSEQTKLGSNTEM</sequence>
<dbReference type="AlphaFoldDB" id="A0A9N8Z891"/>
<evidence type="ECO:0000256" key="3">
    <source>
        <dbReference type="SAM" id="Coils"/>
    </source>
</evidence>
<reference evidence="4" key="1">
    <citation type="submission" date="2021-06" db="EMBL/GenBank/DDBJ databases">
        <authorList>
            <person name="Kallberg Y."/>
            <person name="Tangrot J."/>
            <person name="Rosling A."/>
        </authorList>
    </citation>
    <scope>NUCLEOTIDE SEQUENCE</scope>
    <source>
        <strain evidence="4">FL130A</strain>
    </source>
</reference>
<dbReference type="GO" id="GO:0006310">
    <property type="term" value="P:DNA recombination"/>
    <property type="evidence" value="ECO:0007669"/>
    <property type="project" value="UniProtKB-KW"/>
</dbReference>
<comment type="caution">
    <text evidence="4">The sequence shown here is derived from an EMBL/GenBank/DDBJ whole genome shotgun (WGS) entry which is preliminary data.</text>
</comment>
<keyword evidence="2" id="KW-0233">DNA recombination</keyword>
<evidence type="ECO:0000256" key="1">
    <source>
        <dbReference type="ARBA" id="ARBA00023054"/>
    </source>
</evidence>
<dbReference type="InterPro" id="IPR003798">
    <property type="entry name" value="DNA_recombination_RmuC"/>
</dbReference>
<dbReference type="Proteomes" id="UP000789508">
    <property type="component" value="Unassembled WGS sequence"/>
</dbReference>
<name>A0A9N8Z891_9GLOM</name>
<dbReference type="EMBL" id="CAJVPS010000360">
    <property type="protein sequence ID" value="CAG8480410.1"/>
    <property type="molecule type" value="Genomic_DNA"/>
</dbReference>